<accession>A0A409YDV4</accession>
<dbReference type="Proteomes" id="UP000284706">
    <property type="component" value="Unassembled WGS sequence"/>
</dbReference>
<gene>
    <name evidence="2" type="ORF">CVT26_016090</name>
</gene>
<feature type="compositionally biased region" description="Polar residues" evidence="1">
    <location>
        <begin position="35"/>
        <end position="50"/>
    </location>
</feature>
<protein>
    <submittedName>
        <fullName evidence="2">Uncharacterized protein</fullName>
    </submittedName>
</protein>
<proteinExistence type="predicted"/>
<sequence>MSYTGFQPYSLQDRPSCTQEDWGGDSSMPPEPSAAQYSQPMPTDTPSVFSGAQNVLRDSIVAAMENSNASFYLSGGDRRSC</sequence>
<dbReference type="InParanoid" id="A0A409YDV4"/>
<dbReference type="EMBL" id="NHYE01000960">
    <property type="protein sequence ID" value="PPR01209.1"/>
    <property type="molecule type" value="Genomic_DNA"/>
</dbReference>
<evidence type="ECO:0000313" key="2">
    <source>
        <dbReference type="EMBL" id="PPR01209.1"/>
    </source>
</evidence>
<evidence type="ECO:0000313" key="3">
    <source>
        <dbReference type="Proteomes" id="UP000284706"/>
    </source>
</evidence>
<evidence type="ECO:0000256" key="1">
    <source>
        <dbReference type="SAM" id="MobiDB-lite"/>
    </source>
</evidence>
<feature type="region of interest" description="Disordered" evidence="1">
    <location>
        <begin position="1"/>
        <end position="50"/>
    </location>
</feature>
<comment type="caution">
    <text evidence="2">The sequence shown here is derived from an EMBL/GenBank/DDBJ whole genome shotgun (WGS) entry which is preliminary data.</text>
</comment>
<keyword evidence="3" id="KW-1185">Reference proteome</keyword>
<organism evidence="2 3">
    <name type="scientific">Gymnopilus dilepis</name>
    <dbReference type="NCBI Taxonomy" id="231916"/>
    <lineage>
        <taxon>Eukaryota</taxon>
        <taxon>Fungi</taxon>
        <taxon>Dikarya</taxon>
        <taxon>Basidiomycota</taxon>
        <taxon>Agaricomycotina</taxon>
        <taxon>Agaricomycetes</taxon>
        <taxon>Agaricomycetidae</taxon>
        <taxon>Agaricales</taxon>
        <taxon>Agaricineae</taxon>
        <taxon>Hymenogastraceae</taxon>
        <taxon>Gymnopilus</taxon>
    </lineage>
</organism>
<feature type="compositionally biased region" description="Polar residues" evidence="1">
    <location>
        <begin position="1"/>
        <end position="19"/>
    </location>
</feature>
<reference evidence="2 3" key="1">
    <citation type="journal article" date="2018" name="Evol. Lett.">
        <title>Horizontal gene cluster transfer increased hallucinogenic mushroom diversity.</title>
        <authorList>
            <person name="Reynolds H.T."/>
            <person name="Vijayakumar V."/>
            <person name="Gluck-Thaler E."/>
            <person name="Korotkin H.B."/>
            <person name="Matheny P.B."/>
            <person name="Slot J.C."/>
        </authorList>
    </citation>
    <scope>NUCLEOTIDE SEQUENCE [LARGE SCALE GENOMIC DNA]</scope>
    <source>
        <strain evidence="2 3">SRW20</strain>
    </source>
</reference>
<name>A0A409YDV4_9AGAR</name>
<dbReference type="AlphaFoldDB" id="A0A409YDV4"/>